<gene>
    <name evidence="1" type="ORF">PSAL_004610</name>
</gene>
<sequence length="65" mass="6610">MSAPDTEIAEQEKRHRTPIWGIVIATIVGLVIGGAATFKATSGDPEPGDAAITPAGEGAQVQPVD</sequence>
<protein>
    <submittedName>
        <fullName evidence="1">Uncharacterized protein</fullName>
    </submittedName>
</protein>
<organism evidence="1 2">
    <name type="scientific">Pseudooceanicola algae</name>
    <dbReference type="NCBI Taxonomy" id="1537215"/>
    <lineage>
        <taxon>Bacteria</taxon>
        <taxon>Pseudomonadati</taxon>
        <taxon>Pseudomonadota</taxon>
        <taxon>Alphaproteobacteria</taxon>
        <taxon>Rhodobacterales</taxon>
        <taxon>Paracoccaceae</taxon>
        <taxon>Pseudooceanicola</taxon>
    </lineage>
</organism>
<dbReference type="KEGG" id="palw:PSAL_004610"/>
<accession>A0A418SF93</accession>
<dbReference type="OrthoDB" id="7779177at2"/>
<dbReference type="AlphaFoldDB" id="A0A418SF93"/>
<keyword evidence="2" id="KW-1185">Reference proteome</keyword>
<reference evidence="1 2" key="1">
    <citation type="submission" date="2020-08" db="EMBL/GenBank/DDBJ databases">
        <title>Genome sequence of Rhodobacteraceae bacterium Lw-13e.</title>
        <authorList>
            <person name="Poehlein A."/>
            <person name="Wolter L."/>
            <person name="Daniel R."/>
            <person name="Brinkhoff T."/>
        </authorList>
    </citation>
    <scope>NUCLEOTIDE SEQUENCE [LARGE SCALE GENOMIC DNA]</scope>
    <source>
        <strain evidence="1 2">Lw-13e</strain>
    </source>
</reference>
<name>A0A418SF93_9RHOB</name>
<dbReference type="EMBL" id="CP060436">
    <property type="protein sequence ID" value="QPM89246.1"/>
    <property type="molecule type" value="Genomic_DNA"/>
</dbReference>
<evidence type="ECO:0000313" key="2">
    <source>
        <dbReference type="Proteomes" id="UP000283786"/>
    </source>
</evidence>
<dbReference type="RefSeq" id="WP_147407636.1">
    <property type="nucleotide sequence ID" value="NZ_CP060436.1"/>
</dbReference>
<evidence type="ECO:0000313" key="1">
    <source>
        <dbReference type="EMBL" id="QPM89246.1"/>
    </source>
</evidence>
<dbReference type="Proteomes" id="UP000283786">
    <property type="component" value="Chromosome"/>
</dbReference>
<proteinExistence type="predicted"/>